<reference evidence="1 2" key="1">
    <citation type="journal article" date="2014" name="BMC Genomics">
        <title>Comparative genome sequencing reveals chemotype-specific gene clusters in the toxigenic black mold Stachybotrys.</title>
        <authorList>
            <person name="Semeiks J."/>
            <person name="Borek D."/>
            <person name="Otwinowski Z."/>
            <person name="Grishin N.V."/>
        </authorList>
    </citation>
    <scope>NUCLEOTIDE SEQUENCE [LARGE SCALE GENOMIC DNA]</scope>
    <source>
        <strain evidence="2">CBS 109288 / IBT 7711</strain>
    </source>
</reference>
<dbReference type="Proteomes" id="UP000028045">
    <property type="component" value="Unassembled WGS sequence"/>
</dbReference>
<dbReference type="EMBL" id="KL647529">
    <property type="protein sequence ID" value="KEY74498.1"/>
    <property type="molecule type" value="Genomic_DNA"/>
</dbReference>
<name>A0A084BAB9_STACB</name>
<sequence length="74" mass="8304">MKGDITHSDLTTILTSHCHHCATGGRDRVPGTPSTPKLVFPPFPLTESELPKEDEVSAYSVWQRSRVTNEERKK</sequence>
<dbReference type="OrthoDB" id="5131365at2759"/>
<evidence type="ECO:0000313" key="1">
    <source>
        <dbReference type="EMBL" id="KEY74498.1"/>
    </source>
</evidence>
<protein>
    <submittedName>
        <fullName evidence="1">Uncharacterized protein</fullName>
    </submittedName>
</protein>
<evidence type="ECO:0000313" key="2">
    <source>
        <dbReference type="Proteomes" id="UP000028045"/>
    </source>
</evidence>
<dbReference type="AlphaFoldDB" id="A0A084BAB9"/>
<dbReference type="HOGENOM" id="CLU_2689430_0_0_1"/>
<keyword evidence="2" id="KW-1185">Reference proteome</keyword>
<gene>
    <name evidence="1" type="ORF">S7711_10315</name>
</gene>
<accession>A0A084BAB9</accession>
<proteinExistence type="predicted"/>
<organism evidence="1 2">
    <name type="scientific">Stachybotrys chartarum (strain CBS 109288 / IBT 7711)</name>
    <name type="common">Toxic black mold</name>
    <name type="synonym">Stilbospora chartarum</name>
    <dbReference type="NCBI Taxonomy" id="1280523"/>
    <lineage>
        <taxon>Eukaryota</taxon>
        <taxon>Fungi</taxon>
        <taxon>Dikarya</taxon>
        <taxon>Ascomycota</taxon>
        <taxon>Pezizomycotina</taxon>
        <taxon>Sordariomycetes</taxon>
        <taxon>Hypocreomycetidae</taxon>
        <taxon>Hypocreales</taxon>
        <taxon>Stachybotryaceae</taxon>
        <taxon>Stachybotrys</taxon>
    </lineage>
</organism>